<gene>
    <name evidence="3" type="ORF">NNJEOMEG_02438</name>
</gene>
<accession>A0A6V8LVH2</accession>
<organism evidence="3 4">
    <name type="scientific">Fundidesulfovibrio magnetotacticus</name>
    <dbReference type="NCBI Taxonomy" id="2730080"/>
    <lineage>
        <taxon>Bacteria</taxon>
        <taxon>Pseudomonadati</taxon>
        <taxon>Thermodesulfobacteriota</taxon>
        <taxon>Desulfovibrionia</taxon>
        <taxon>Desulfovibrionales</taxon>
        <taxon>Desulfovibrionaceae</taxon>
        <taxon>Fundidesulfovibrio</taxon>
    </lineage>
</organism>
<reference evidence="3 4" key="1">
    <citation type="submission" date="2020-04" db="EMBL/GenBank/DDBJ databases">
        <authorList>
            <consortium name="Desulfovibrio sp. FSS-1 genome sequencing consortium"/>
            <person name="Shimoshige H."/>
            <person name="Kobayashi H."/>
            <person name="Maekawa T."/>
        </authorList>
    </citation>
    <scope>NUCLEOTIDE SEQUENCE [LARGE SCALE GENOMIC DNA]</scope>
    <source>
        <strain evidence="3 4">SIID29052-01</strain>
    </source>
</reference>
<protein>
    <recommendedName>
        <fullName evidence="5">DUF262 domain-containing protein</fullName>
    </recommendedName>
</protein>
<proteinExistence type="predicted"/>
<evidence type="ECO:0008006" key="5">
    <source>
        <dbReference type="Google" id="ProtNLM"/>
    </source>
</evidence>
<name>A0A6V8LVH2_9BACT</name>
<dbReference type="Pfam" id="PF07510">
    <property type="entry name" value="GmrSD_C"/>
    <property type="match status" value="1"/>
</dbReference>
<dbReference type="EMBL" id="BLTE01000011">
    <property type="protein sequence ID" value="GFK94591.1"/>
    <property type="molecule type" value="Genomic_DNA"/>
</dbReference>
<feature type="domain" description="GmrSD restriction endonucleases C-terminal" evidence="2">
    <location>
        <begin position="443"/>
        <end position="590"/>
    </location>
</feature>
<evidence type="ECO:0000313" key="4">
    <source>
        <dbReference type="Proteomes" id="UP000494245"/>
    </source>
</evidence>
<dbReference type="PANTHER" id="PTHR35149">
    <property type="entry name" value="SLL5132 PROTEIN"/>
    <property type="match status" value="1"/>
</dbReference>
<dbReference type="Proteomes" id="UP000494245">
    <property type="component" value="Unassembled WGS sequence"/>
</dbReference>
<evidence type="ECO:0000313" key="3">
    <source>
        <dbReference type="EMBL" id="GFK94591.1"/>
    </source>
</evidence>
<feature type="domain" description="GmrSD restriction endonucleases N-terminal" evidence="1">
    <location>
        <begin position="8"/>
        <end position="244"/>
    </location>
</feature>
<dbReference type="AlphaFoldDB" id="A0A6V8LVH2"/>
<evidence type="ECO:0000259" key="1">
    <source>
        <dbReference type="Pfam" id="PF03235"/>
    </source>
</evidence>
<sequence length="603" mass="70154">MYADVSNIKELLGPARQLAAPLFQRPYVWTEDDQWKPLWDDIRQLAEHKALNPEDSAGHFIGAIVLDQAKTSINRPDTRYIIDGQQRLVTVITVLAALRDTLSSHHLENQAKTIDSLIVNPGAFAESDDNYKVLPTTKDRRALKYVVSARSYHNVHENWKSSVEDFSHSIINAYKFFYASIQAWTQDASQLPSKCTALMSVLSEKLKLVVINMENDDDPQVIFETLNTRGTPLLPSDLIKNFLFRLSANEEDEILSLYEKHWQQFDVDESFWREKSTQGRFERLRIDMFFHHYTTMLKEKDFLVGNLFSEYKGYVKTSGHSINKHFKSIRTFSNHYKRFYRDHGTGLEQTFFERLHTLEITTALPLLLKVYDEHSDIDDRPELFKILTTIESYLVRRTVCQLTTQAYNNIFLGMLKRINKTGIFNSTTIKEYLLSMAGDSGRWPNDDEFHTSWTQQPLYKKISKGRLQMILRAINASMESTKTEKVKIKGKLTIEHFMPQKWEEHWPRPHHIVNDLIKRIEFDANRNRAIDTLGNLTLCTGQLNAAASNNGFADKKKLLLEHTVLRINNFIHPLEKWDEAEITKRANDMFHHAKSLWPYPANV</sequence>
<dbReference type="PANTHER" id="PTHR35149:SF2">
    <property type="entry name" value="DUF262 DOMAIN-CONTAINING PROTEIN"/>
    <property type="match status" value="1"/>
</dbReference>
<dbReference type="InterPro" id="IPR011089">
    <property type="entry name" value="GmrSD_C"/>
</dbReference>
<evidence type="ECO:0000259" key="2">
    <source>
        <dbReference type="Pfam" id="PF07510"/>
    </source>
</evidence>
<reference evidence="3 4" key="2">
    <citation type="submission" date="2020-05" db="EMBL/GenBank/DDBJ databases">
        <title>Draft genome sequence of Desulfovibrio sp. strainFSS-1.</title>
        <authorList>
            <person name="Shimoshige H."/>
            <person name="Kobayashi H."/>
            <person name="Maekawa T."/>
        </authorList>
    </citation>
    <scope>NUCLEOTIDE SEQUENCE [LARGE SCALE GENOMIC DNA]</scope>
    <source>
        <strain evidence="3 4">SIID29052-01</strain>
    </source>
</reference>
<comment type="caution">
    <text evidence="3">The sequence shown here is derived from an EMBL/GenBank/DDBJ whole genome shotgun (WGS) entry which is preliminary data.</text>
</comment>
<dbReference type="InterPro" id="IPR004919">
    <property type="entry name" value="GmrSD_N"/>
</dbReference>
<dbReference type="Pfam" id="PF03235">
    <property type="entry name" value="GmrSD_N"/>
    <property type="match status" value="1"/>
</dbReference>
<keyword evidence="4" id="KW-1185">Reference proteome</keyword>